<feature type="compositionally biased region" description="Low complexity" evidence="4">
    <location>
        <begin position="11"/>
        <end position="20"/>
    </location>
</feature>
<dbReference type="Proteomes" id="UP000001861">
    <property type="component" value="Unassembled WGS sequence"/>
</dbReference>
<protein>
    <submittedName>
        <fullName evidence="6">RCop c3</fullName>
    </submittedName>
</protein>
<feature type="region of interest" description="Disordered" evidence="4">
    <location>
        <begin position="1006"/>
        <end position="1038"/>
    </location>
</feature>
<dbReference type="EMBL" id="AACS02000011">
    <property type="protein sequence ID" value="EAU81508.2"/>
    <property type="molecule type" value="Genomic_DNA"/>
</dbReference>
<dbReference type="PANTHER" id="PTHR24012">
    <property type="entry name" value="RNA BINDING PROTEIN"/>
    <property type="match status" value="1"/>
</dbReference>
<feature type="compositionally biased region" description="Polar residues" evidence="4">
    <location>
        <begin position="152"/>
        <end position="162"/>
    </location>
</feature>
<feature type="compositionally biased region" description="Polar residues" evidence="4">
    <location>
        <begin position="1140"/>
        <end position="1185"/>
    </location>
</feature>
<feature type="compositionally biased region" description="Low complexity" evidence="4">
    <location>
        <begin position="1205"/>
        <end position="1223"/>
    </location>
</feature>
<dbReference type="SUPFAM" id="SSF54928">
    <property type="entry name" value="RNA-binding domain, RBD"/>
    <property type="match status" value="1"/>
</dbReference>
<feature type="compositionally biased region" description="Pro residues" evidence="4">
    <location>
        <begin position="314"/>
        <end position="326"/>
    </location>
</feature>
<feature type="compositionally biased region" description="Low complexity" evidence="4">
    <location>
        <begin position="812"/>
        <end position="823"/>
    </location>
</feature>
<dbReference type="RefSeq" id="XP_001840303.2">
    <property type="nucleotide sequence ID" value="XM_001840251.2"/>
</dbReference>
<feature type="region of interest" description="Disordered" evidence="4">
    <location>
        <begin position="422"/>
        <end position="442"/>
    </location>
</feature>
<name>A8PC05_COPC7</name>
<feature type="region of interest" description="Disordered" evidence="4">
    <location>
        <begin position="478"/>
        <end position="508"/>
    </location>
</feature>
<sequence length="1298" mass="136606">MSTPPSGHRSAATAVAIDAASPVEDKTMGAAVDGAGRDDATAFSSNSHHASETALSTPAAPATPPFAKEARTGGGRGQQADRDRAPPDPANLSGDSSNSGLSEAVEIYLNDLGFDDSTVGHNGLQGSPYICTHEPPVDESPLLPAGPRVSNHVHSSPQSALISTPLPTPSQPAGHSTTIEAKGTAQRITSTGPSTPTVSITASEPASGNSTKLNLSAPRTSTPRDLLSPVTDLDSPRVPPATRMTTVPLPEFDDDPTLSLPTSMEQLDLGSGQAPSRPPSHESQVGKSSQEKQRMRPLSMLMPGGAGSHATPLATPPPTSPLPGLPGSPSAGNPPSTAPPHMASFPSSRPASDHSASATTPITLSLTPTLRHPRNEVYTAGPAPFPELPTSPCNHRRAILSRSLFLSFRRLLQLSLPLSSQQHFQAPPSQHLPGPPQQTIPQQHHHLGMPGAGTNVTLTPNHQQYGTITVSNSVVSFPSSTTPPTSVTSPLARDDSFASSQGQPVPSGMVGPADHGACPNKTPNVYINGLPPHFPEDQLYALAAPFGEVKSVRTFTRHVRDSESGYGFVLFETIEAAERCIASLRRYRNLHPTFSKQVHKIPGTVYAQVKQATPSDSSSSNRGWDGSEDEDASFKARMEALADPLSTNLYMEGLPLSIDEPTLGALVAPHRIVSSRFFQTRLSNPPRIIAFVRLDTRAGAEEIIERLHGRMVRGWNDTGSRISVRFADTAEQRELRRQERAIKEGAPVGDSSPARLTIAQAALLNLRGQDLRSTKSPTSSLPPPPSSATSQVSPYPVIGQRGLDWPGNDPLSSSSSSVSGHEVIGSSRDYSLSGLPSQGLALGSASLSSSRNVRLGNGAPDVEYASAFASGPIGSIGSQSQRPYQSLGPSDVNPFQVDYSLAPGRSLNDQIQQAQGSAVDPAMKALLASLNAPGSLSVSVDQREVYRQQLEQQLQQEYLQQSGYGNLPHQASYTGSGVASTHTGYTPAEEYIMRTHVERQRLNSLSGSDQFLQQQRKRPSPLNLGRQSSREGDASVGMGFNGYSAPGLAGMSDENAFHAQAASAFGRGNGGSTLQHNRMSRDLSQYQHSVDTEQSHQAHMRSSTLPQHQSSLSSAPPSINTHPIPQSSNGQAHAQRHFSRNSMSVSSTTALRTPQHASAPTMQSQGDGQGTNGQASMGSTNNGNADKNRLSAFRNQSNSQRQDDNMSNSPASSSHSPSMISPALTYSSQGHTPSTLSPATPFFGSFNSQSDGFGNLDAGGVGNGKVGGGGGDAKVGVGHGVKQSGVRMVHGQQVSSER</sequence>
<dbReference type="HOGENOM" id="CLU_261686_0_0_1"/>
<feature type="compositionally biased region" description="Polar residues" evidence="4">
    <location>
        <begin position="610"/>
        <end position="622"/>
    </location>
</feature>
<dbReference type="KEGG" id="cci:CC1G_10966"/>
<reference evidence="6 7" key="1">
    <citation type="journal article" date="2010" name="Proc. Natl. Acad. Sci. U.S.A.">
        <title>Insights into evolution of multicellular fungi from the assembled chromosomes of the mushroom Coprinopsis cinerea (Coprinus cinereus).</title>
        <authorList>
            <person name="Stajich J.E."/>
            <person name="Wilke S.K."/>
            <person name="Ahren D."/>
            <person name="Au C.H."/>
            <person name="Birren B.W."/>
            <person name="Borodovsky M."/>
            <person name="Burns C."/>
            <person name="Canback B."/>
            <person name="Casselton L.A."/>
            <person name="Cheng C.K."/>
            <person name="Deng J."/>
            <person name="Dietrich F.S."/>
            <person name="Fargo D.C."/>
            <person name="Farman M.L."/>
            <person name="Gathman A.C."/>
            <person name="Goldberg J."/>
            <person name="Guigo R."/>
            <person name="Hoegger P.J."/>
            <person name="Hooker J.B."/>
            <person name="Huggins A."/>
            <person name="James T.Y."/>
            <person name="Kamada T."/>
            <person name="Kilaru S."/>
            <person name="Kodira C."/>
            <person name="Kues U."/>
            <person name="Kupfer D."/>
            <person name="Kwan H.S."/>
            <person name="Lomsadze A."/>
            <person name="Li W."/>
            <person name="Lilly W.W."/>
            <person name="Ma L.J."/>
            <person name="Mackey A.J."/>
            <person name="Manning G."/>
            <person name="Martin F."/>
            <person name="Muraguchi H."/>
            <person name="Natvig D.O."/>
            <person name="Palmerini H."/>
            <person name="Ramesh M.A."/>
            <person name="Rehmeyer C.J."/>
            <person name="Roe B.A."/>
            <person name="Shenoy N."/>
            <person name="Stanke M."/>
            <person name="Ter-Hovhannisyan V."/>
            <person name="Tunlid A."/>
            <person name="Velagapudi R."/>
            <person name="Vision T.J."/>
            <person name="Zeng Q."/>
            <person name="Zolan M.E."/>
            <person name="Pukkila P.J."/>
        </authorList>
    </citation>
    <scope>NUCLEOTIDE SEQUENCE [LARGE SCALE GENOMIC DNA]</scope>
    <source>
        <strain evidence="7">Okayama-7 / 130 / ATCC MYA-4618 / FGSC 9003</strain>
    </source>
</reference>
<dbReference type="eggNOG" id="KOG4733">
    <property type="taxonomic scope" value="Eukaryota"/>
</dbReference>
<keyword evidence="7" id="KW-1185">Reference proteome</keyword>
<evidence type="ECO:0000256" key="1">
    <source>
        <dbReference type="ARBA" id="ARBA00022737"/>
    </source>
</evidence>
<dbReference type="OrthoDB" id="271725at2759"/>
<dbReference type="Gene3D" id="3.30.70.330">
    <property type="match status" value="2"/>
</dbReference>
<dbReference type="InterPro" id="IPR000504">
    <property type="entry name" value="RRM_dom"/>
</dbReference>
<feature type="domain" description="RRM" evidence="5">
    <location>
        <begin position="647"/>
        <end position="729"/>
    </location>
</feature>
<evidence type="ECO:0000256" key="4">
    <source>
        <dbReference type="SAM" id="MobiDB-lite"/>
    </source>
</evidence>
<accession>A8PC05</accession>
<dbReference type="PROSITE" id="PS50102">
    <property type="entry name" value="RRM"/>
    <property type="match status" value="2"/>
</dbReference>
<feature type="region of interest" description="Disordered" evidence="4">
    <location>
        <begin position="771"/>
        <end position="823"/>
    </location>
</feature>
<evidence type="ECO:0000256" key="3">
    <source>
        <dbReference type="PROSITE-ProRule" id="PRU00176"/>
    </source>
</evidence>
<feature type="region of interest" description="Disordered" evidence="4">
    <location>
        <begin position="1"/>
        <end position="99"/>
    </location>
</feature>
<dbReference type="InterPro" id="IPR035979">
    <property type="entry name" value="RBD_domain_sf"/>
</dbReference>
<dbReference type="GO" id="GO:0003723">
    <property type="term" value="F:RNA binding"/>
    <property type="evidence" value="ECO:0007669"/>
    <property type="project" value="UniProtKB-UniRule"/>
</dbReference>
<feature type="compositionally biased region" description="Low complexity" evidence="4">
    <location>
        <begin position="355"/>
        <end position="370"/>
    </location>
</feature>
<evidence type="ECO:0000259" key="5">
    <source>
        <dbReference type="PROSITE" id="PS50102"/>
    </source>
</evidence>
<evidence type="ECO:0000313" key="6">
    <source>
        <dbReference type="EMBL" id="EAU81508.2"/>
    </source>
</evidence>
<evidence type="ECO:0000256" key="2">
    <source>
        <dbReference type="ARBA" id="ARBA00022884"/>
    </source>
</evidence>
<feature type="compositionally biased region" description="Polar residues" evidence="4">
    <location>
        <begin position="1097"/>
        <end position="1132"/>
    </location>
</feature>
<dbReference type="GeneID" id="6016936"/>
<dbReference type="Pfam" id="PF00076">
    <property type="entry name" value="RRM_1"/>
    <property type="match status" value="1"/>
</dbReference>
<feature type="region of interest" description="Disordered" evidence="4">
    <location>
        <begin position="1084"/>
        <end position="1243"/>
    </location>
</feature>
<dbReference type="InParanoid" id="A8PC05"/>
<dbReference type="SMART" id="SM00360">
    <property type="entry name" value="RRM"/>
    <property type="match status" value="2"/>
</dbReference>
<dbReference type="STRING" id="240176.A8PC05"/>
<gene>
    <name evidence="6" type="ORF">CC1G_10966</name>
</gene>
<feature type="compositionally biased region" description="Polar residues" evidence="4">
    <location>
        <begin position="1224"/>
        <end position="1238"/>
    </location>
</feature>
<dbReference type="InterPro" id="IPR012677">
    <property type="entry name" value="Nucleotide-bd_a/b_plait_sf"/>
</dbReference>
<feature type="region of interest" description="Disordered" evidence="4">
    <location>
        <begin position="609"/>
        <end position="629"/>
    </location>
</feature>
<feature type="compositionally biased region" description="Low complexity" evidence="4">
    <location>
        <begin position="478"/>
        <end position="490"/>
    </location>
</feature>
<dbReference type="OMA" id="DWEIDNP"/>
<proteinExistence type="predicted"/>
<feature type="region of interest" description="Disordered" evidence="4">
    <location>
        <begin position="1270"/>
        <end position="1298"/>
    </location>
</feature>
<evidence type="ECO:0000313" key="7">
    <source>
        <dbReference type="Proteomes" id="UP000001861"/>
    </source>
</evidence>
<keyword evidence="1" id="KW-0677">Repeat</keyword>
<keyword evidence="2 3" id="KW-0694">RNA-binding</keyword>
<feature type="compositionally biased region" description="Polar residues" evidence="4">
    <location>
        <begin position="186"/>
        <end position="223"/>
    </location>
</feature>
<organism evidence="6 7">
    <name type="scientific">Coprinopsis cinerea (strain Okayama-7 / 130 / ATCC MYA-4618 / FGSC 9003)</name>
    <name type="common">Inky cap fungus</name>
    <name type="synonym">Hormographiella aspergillata</name>
    <dbReference type="NCBI Taxonomy" id="240176"/>
    <lineage>
        <taxon>Eukaryota</taxon>
        <taxon>Fungi</taxon>
        <taxon>Dikarya</taxon>
        <taxon>Basidiomycota</taxon>
        <taxon>Agaricomycotina</taxon>
        <taxon>Agaricomycetes</taxon>
        <taxon>Agaricomycetidae</taxon>
        <taxon>Agaricales</taxon>
        <taxon>Agaricineae</taxon>
        <taxon>Psathyrellaceae</taxon>
        <taxon>Coprinopsis</taxon>
    </lineage>
</organism>
<feature type="region of interest" description="Disordered" evidence="4">
    <location>
        <begin position="138"/>
        <end position="391"/>
    </location>
</feature>
<comment type="caution">
    <text evidence="6">The sequence shown here is derived from an EMBL/GenBank/DDBJ whole genome shotgun (WGS) entry which is preliminary data.</text>
</comment>
<feature type="compositionally biased region" description="Gly residues" evidence="4">
    <location>
        <begin position="1270"/>
        <end position="1279"/>
    </location>
</feature>
<feature type="domain" description="RRM" evidence="5">
    <location>
        <begin position="523"/>
        <end position="597"/>
    </location>
</feature>
<dbReference type="VEuPathDB" id="FungiDB:CC1G_10966"/>